<accession>A0ABV2ETK3</accession>
<feature type="transmembrane region" description="Helical" evidence="1">
    <location>
        <begin position="225"/>
        <end position="244"/>
    </location>
</feature>
<comment type="caution">
    <text evidence="2">The sequence shown here is derived from an EMBL/GenBank/DDBJ whole genome shotgun (WGS) entry which is preliminary data.</text>
</comment>
<feature type="transmembrane region" description="Helical" evidence="1">
    <location>
        <begin position="273"/>
        <end position="292"/>
    </location>
</feature>
<reference evidence="2 3" key="1">
    <citation type="submission" date="2024-06" db="EMBL/GenBank/DDBJ databases">
        <title>Genomic Encyclopedia of Type Strains, Phase IV (KMG-IV): sequencing the most valuable type-strain genomes for metagenomic binning, comparative biology and taxonomic classification.</title>
        <authorList>
            <person name="Goeker M."/>
        </authorList>
    </citation>
    <scope>NUCLEOTIDE SEQUENCE [LARGE SCALE GENOMIC DNA]</scope>
    <source>
        <strain evidence="2 3">DSM 29126</strain>
    </source>
</reference>
<feature type="transmembrane region" description="Helical" evidence="1">
    <location>
        <begin position="12"/>
        <end position="31"/>
    </location>
</feature>
<dbReference type="GeneID" id="78826257"/>
<dbReference type="EMBL" id="JBEPLX010000020">
    <property type="protein sequence ID" value="MET3534509.1"/>
    <property type="molecule type" value="Genomic_DNA"/>
</dbReference>
<name>A0ABV2ETK3_9STRE</name>
<keyword evidence="1" id="KW-0812">Transmembrane</keyword>
<feature type="transmembrane region" description="Helical" evidence="1">
    <location>
        <begin position="342"/>
        <end position="361"/>
    </location>
</feature>
<feature type="transmembrane region" description="Helical" evidence="1">
    <location>
        <begin position="180"/>
        <end position="213"/>
    </location>
</feature>
<evidence type="ECO:0000313" key="2">
    <source>
        <dbReference type="EMBL" id="MET3534509.1"/>
    </source>
</evidence>
<evidence type="ECO:0000313" key="3">
    <source>
        <dbReference type="Proteomes" id="UP001549134"/>
    </source>
</evidence>
<dbReference type="RefSeq" id="WP_237395626.1">
    <property type="nucleotide sequence ID" value="NZ_AP024276.1"/>
</dbReference>
<feature type="transmembrane region" description="Helical" evidence="1">
    <location>
        <begin position="99"/>
        <end position="121"/>
    </location>
</feature>
<dbReference type="Proteomes" id="UP001549134">
    <property type="component" value="Unassembled WGS sequence"/>
</dbReference>
<gene>
    <name evidence="2" type="ORF">ABID50_001670</name>
</gene>
<keyword evidence="3" id="KW-1185">Reference proteome</keyword>
<keyword evidence="1" id="KW-1133">Transmembrane helix</keyword>
<proteinExistence type="predicted"/>
<feature type="transmembrane region" description="Helical" evidence="1">
    <location>
        <begin position="301"/>
        <end position="322"/>
    </location>
</feature>
<feature type="transmembrane region" description="Helical" evidence="1">
    <location>
        <begin position="368"/>
        <end position="386"/>
    </location>
</feature>
<keyword evidence="1" id="KW-0472">Membrane</keyword>
<protein>
    <recommendedName>
        <fullName evidence="4">Major facilitator superfamily permease</fullName>
    </recommendedName>
</protein>
<feature type="transmembrane region" description="Helical" evidence="1">
    <location>
        <begin position="546"/>
        <end position="569"/>
    </location>
</feature>
<sequence length="587" mass="67824">MFKKLQKKHPHLVAISLFVGFSILLLVPHLVTKGMVTGADLIFHYNHFYDGAMQLKEGNFSYIISLYGYQQSGRIVNALYGPYFAYLQSVLVLLSGTWYRYQIVSNLFLGTLSATSLYVLFREVKVKYSLSLLLSMFFVTTYSIQYWWVSQGFTSWGVALFPLCLIPAVRFLQTKKVPIFLMAGAVGLMLQVHMLSTLFLVIAYGIIFLFGWLKSEQKFKIVGDVAKSILVFLLLTMNIWLPLINIEVTNTLIPPFVNKKFVLSTVTHLKIRFLYYPYSLPLYFGLFLFFLVKNWKKHSRVLVGLSITYTIYLILSTNLFPWQLVAGKGIAIIELIQFPSRFFLYANVFLLVVVGLQITRLSEKWQKVFSKIVLMSLFIGVGFIWYQNGKDIQEDYYSDTFMQHRIYTSLYGSADELRDSLHSSDLSEFIYLAQKSTPDYLPNLEEKSGPATNEETRKAYHAYHDQIILPNNNFEKQVKGNQLVITWTAKEAEETAVPIIVYQDSQLVLNHQVLNREDMKLSTIGVPTVTSQKGQNTLVLSYKQQWWLLPVIAISLMGWGLWLCYYMAFYRKSKLLKLRIYNETNQS</sequence>
<evidence type="ECO:0000256" key="1">
    <source>
        <dbReference type="SAM" id="Phobius"/>
    </source>
</evidence>
<evidence type="ECO:0008006" key="4">
    <source>
        <dbReference type="Google" id="ProtNLM"/>
    </source>
</evidence>
<feature type="transmembrane region" description="Helical" evidence="1">
    <location>
        <begin position="128"/>
        <end position="148"/>
    </location>
</feature>
<organism evidence="2 3">
    <name type="scientific">Streptococcus parasuis</name>
    <dbReference type="NCBI Taxonomy" id="1501662"/>
    <lineage>
        <taxon>Bacteria</taxon>
        <taxon>Bacillati</taxon>
        <taxon>Bacillota</taxon>
        <taxon>Bacilli</taxon>
        <taxon>Lactobacillales</taxon>
        <taxon>Streptococcaceae</taxon>
        <taxon>Streptococcus</taxon>
    </lineage>
</organism>